<evidence type="ECO:0000256" key="1">
    <source>
        <dbReference type="SAM" id="Phobius"/>
    </source>
</evidence>
<keyword evidence="1" id="KW-0472">Membrane</keyword>
<dbReference type="Pfam" id="PF06761">
    <property type="entry name" value="IcmF-related"/>
    <property type="match status" value="1"/>
</dbReference>
<dbReference type="PANTHER" id="PTHR36153">
    <property type="entry name" value="INNER MEMBRANE PROTEIN-RELATED"/>
    <property type="match status" value="1"/>
</dbReference>
<gene>
    <name evidence="5" type="ORF">HA052_18435</name>
</gene>
<keyword evidence="6" id="KW-1185">Reference proteome</keyword>
<accession>A0ABX0L6B2</accession>
<proteinExistence type="predicted"/>
<sequence length="1099" mass="120099">MPPKAKLPPPPSLPPPKRLLGKLRLRWNWAVVLLIAVLLIIMALLLDERLGLSANGQLPWVICGIALCCVLLLALSDAFGSLSIWLTQRRWLPRQHTRQAATTSDNTPSDNWAGLALIAQDWRQRPAKQRPHWLLLCGAPEAVRQAVPALAGQPWLETDGMVLIDASAAPPPGGWRRLRGRWRPPADALIALLPQTADAAALAERAEQWSIASGWSLPITLCQRAPDDAGPGIAGWPLPTLPVNADGWAAQAGAWADQLPLRGIPRHSGVAAQPFLLRCSQWLERELQVLAPAWQRWRDGLASPSAVKALALATWPADVRLWSGAISQGSAFAPRRRSSPAQRRLAAGIAALCLFWLAGMLVSAYHNHGLIAEAQVAIDAQPKTATLDSALRLQRLLEKLEARQLHGAPWSARFGLNRDAALLERLRPHYARAIGQALIAPARSRWARQLQALNQTPSAELTADPDRTEQGYQALKAYLTLDQPARAEPAFLAAQLTDPANTARADFSPALLRAMAQFYAERLAGQPAWRIPADAALAGASRQTLIGQLGRQQADDARYQQILAEAAAKYPPQTLAALLPGQDLRGLWRSEASLPGVFTRKAWDEHLRAALADAHRRQGSAGDWVLGAGETGQAGQGSAGKALEAALSQRYFADYARAWQQFLNAVSWQAETKLAANAQQLQVYADPQRSPLRALMALVRDNARAGERADSIGANLVDKAQALLGRADASAPAAVTTETAPLTHSFSPLLRLLEERQDGSSLSLQRYLERVAATRLKLQQVTAAPDPDAAARALALAVFQGKGGELAESRDYAAQLAASLGEDWQGLGQHLFLQPLNQSWHTLLQPAAASLNQLWDQSIARPWQASFAGRYPFHRGDADASLPELGRFLHPSDGLVQQFVRQQLGGVLEQQGDQWSPDPAAAQALRFDLNFLNELNRLSRLSSLLYPQGDAGIRFELKPIASVGLAKTWLQLDQHNLRYFNQVASWKALSWPGDPLQAGASLQWQTEETGLRQTLEHPGRWGMLRLLEQAQREQIDRSSWQLSWTLPDGQQARYQLRSETGAGPLALLQLVQFQLPARIFIVEPSTPPAAAKPTRRPQP</sequence>
<dbReference type="EMBL" id="JAAOMA010000029">
    <property type="protein sequence ID" value="NHR07174.1"/>
    <property type="molecule type" value="Genomic_DNA"/>
</dbReference>
<feature type="domain" description="IcmF-related" evidence="3">
    <location>
        <begin position="392"/>
        <end position="703"/>
    </location>
</feature>
<dbReference type="InterPro" id="IPR053156">
    <property type="entry name" value="T6SS_TssM-like"/>
</dbReference>
<evidence type="ECO:0000259" key="3">
    <source>
        <dbReference type="Pfam" id="PF06761"/>
    </source>
</evidence>
<dbReference type="InterPro" id="IPR009612">
    <property type="entry name" value="IcmF-rel"/>
</dbReference>
<dbReference type="Pfam" id="PF21070">
    <property type="entry name" value="IcmF_helical"/>
    <property type="match status" value="1"/>
</dbReference>
<evidence type="ECO:0000259" key="2">
    <source>
        <dbReference type="Pfam" id="PF06744"/>
    </source>
</evidence>
<dbReference type="RefSeq" id="WP_166453018.1">
    <property type="nucleotide sequence ID" value="NZ_JAAOMA010000029.1"/>
</dbReference>
<feature type="domain" description="Type VI secretion system component TssM1 helical" evidence="4">
    <location>
        <begin position="846"/>
        <end position="951"/>
    </location>
</feature>
<evidence type="ECO:0000313" key="6">
    <source>
        <dbReference type="Proteomes" id="UP001515641"/>
    </source>
</evidence>
<keyword evidence="1" id="KW-1133">Transmembrane helix</keyword>
<feature type="domain" description="Type VI secretion system IcmF C-terminal" evidence="2">
    <location>
        <begin position="955"/>
        <end position="1059"/>
    </location>
</feature>
<organism evidence="5 6">
    <name type="scientific">Chromobacterium fluminis</name>
    <dbReference type="NCBI Taxonomy" id="3044269"/>
    <lineage>
        <taxon>Bacteria</taxon>
        <taxon>Pseudomonadati</taxon>
        <taxon>Pseudomonadota</taxon>
        <taxon>Betaproteobacteria</taxon>
        <taxon>Neisseriales</taxon>
        <taxon>Chromobacteriaceae</taxon>
        <taxon>Chromobacterium</taxon>
    </lineage>
</organism>
<dbReference type="PANTHER" id="PTHR36153:SF1">
    <property type="entry name" value="TYPE VI SECRETION SYSTEM COMPONENT TSSM1"/>
    <property type="match status" value="1"/>
</dbReference>
<name>A0ABX0L6B2_9NEIS</name>
<dbReference type="InterPro" id="IPR048677">
    <property type="entry name" value="TssM1_hel"/>
</dbReference>
<dbReference type="InterPro" id="IPR010623">
    <property type="entry name" value="IcmF_C"/>
</dbReference>
<feature type="transmembrane region" description="Helical" evidence="1">
    <location>
        <begin position="27"/>
        <end position="46"/>
    </location>
</feature>
<protein>
    <recommendedName>
        <fullName evidence="7">Type VI secretion protein VasK</fullName>
    </recommendedName>
</protein>
<reference evidence="5 6" key="1">
    <citation type="submission" date="2020-03" db="EMBL/GenBank/DDBJ databases">
        <title>Draft genome sequence of environmentally isolated cultures.</title>
        <authorList>
            <person name="Wilson H.S."/>
            <person name="De Leon M.E."/>
        </authorList>
    </citation>
    <scope>NUCLEOTIDE SEQUENCE [LARGE SCALE GENOMIC DNA]</scope>
    <source>
        <strain evidence="5 6">HSC-31F16</strain>
    </source>
</reference>
<keyword evidence="1" id="KW-0812">Transmembrane</keyword>
<dbReference type="Proteomes" id="UP001515641">
    <property type="component" value="Unassembled WGS sequence"/>
</dbReference>
<feature type="transmembrane region" description="Helical" evidence="1">
    <location>
        <begin position="58"/>
        <end position="86"/>
    </location>
</feature>
<evidence type="ECO:0008006" key="7">
    <source>
        <dbReference type="Google" id="ProtNLM"/>
    </source>
</evidence>
<evidence type="ECO:0000313" key="5">
    <source>
        <dbReference type="EMBL" id="NHR07174.1"/>
    </source>
</evidence>
<evidence type="ECO:0000259" key="4">
    <source>
        <dbReference type="Pfam" id="PF21070"/>
    </source>
</evidence>
<feature type="transmembrane region" description="Helical" evidence="1">
    <location>
        <begin position="345"/>
        <end position="365"/>
    </location>
</feature>
<comment type="caution">
    <text evidence="5">The sequence shown here is derived from an EMBL/GenBank/DDBJ whole genome shotgun (WGS) entry which is preliminary data.</text>
</comment>
<dbReference type="Pfam" id="PF06744">
    <property type="entry name" value="IcmF_C"/>
    <property type="match status" value="1"/>
</dbReference>